<dbReference type="EMBL" id="BLXT01005884">
    <property type="protein sequence ID" value="GFO27151.1"/>
    <property type="molecule type" value="Genomic_DNA"/>
</dbReference>
<gene>
    <name evidence="1" type="ORF">PoB_005365600</name>
</gene>
<sequence>MHCHVVCIFDKEYLLALKKYRYVLVKITKSISDAPIWAVNKCTYISITGTGTRLSPTLLPDDIAIKSISSGRIQRRLASFRESLTHSASTRLGQGRRGE</sequence>
<proteinExistence type="predicted"/>
<dbReference type="Proteomes" id="UP000735302">
    <property type="component" value="Unassembled WGS sequence"/>
</dbReference>
<reference evidence="1 2" key="1">
    <citation type="journal article" date="2021" name="Elife">
        <title>Chloroplast acquisition without the gene transfer in kleptoplastic sea slugs, Plakobranchus ocellatus.</title>
        <authorList>
            <person name="Maeda T."/>
            <person name="Takahashi S."/>
            <person name="Yoshida T."/>
            <person name="Shimamura S."/>
            <person name="Takaki Y."/>
            <person name="Nagai Y."/>
            <person name="Toyoda A."/>
            <person name="Suzuki Y."/>
            <person name="Arimoto A."/>
            <person name="Ishii H."/>
            <person name="Satoh N."/>
            <person name="Nishiyama T."/>
            <person name="Hasebe M."/>
            <person name="Maruyama T."/>
            <person name="Minagawa J."/>
            <person name="Obokata J."/>
            <person name="Shigenobu S."/>
        </authorList>
    </citation>
    <scope>NUCLEOTIDE SEQUENCE [LARGE SCALE GENOMIC DNA]</scope>
</reference>
<accession>A0AAV4C733</accession>
<protein>
    <submittedName>
        <fullName evidence="1">Uncharacterized protein</fullName>
    </submittedName>
</protein>
<evidence type="ECO:0000313" key="2">
    <source>
        <dbReference type="Proteomes" id="UP000735302"/>
    </source>
</evidence>
<dbReference type="AlphaFoldDB" id="A0AAV4C733"/>
<organism evidence="1 2">
    <name type="scientific">Plakobranchus ocellatus</name>
    <dbReference type="NCBI Taxonomy" id="259542"/>
    <lineage>
        <taxon>Eukaryota</taxon>
        <taxon>Metazoa</taxon>
        <taxon>Spiralia</taxon>
        <taxon>Lophotrochozoa</taxon>
        <taxon>Mollusca</taxon>
        <taxon>Gastropoda</taxon>
        <taxon>Heterobranchia</taxon>
        <taxon>Euthyneura</taxon>
        <taxon>Panpulmonata</taxon>
        <taxon>Sacoglossa</taxon>
        <taxon>Placobranchoidea</taxon>
        <taxon>Plakobranchidae</taxon>
        <taxon>Plakobranchus</taxon>
    </lineage>
</organism>
<evidence type="ECO:0000313" key="1">
    <source>
        <dbReference type="EMBL" id="GFO27151.1"/>
    </source>
</evidence>
<name>A0AAV4C733_9GAST</name>
<keyword evidence="2" id="KW-1185">Reference proteome</keyword>
<comment type="caution">
    <text evidence="1">The sequence shown here is derived from an EMBL/GenBank/DDBJ whole genome shotgun (WGS) entry which is preliminary data.</text>
</comment>